<dbReference type="RefSeq" id="WP_281736154.1">
    <property type="nucleotide sequence ID" value="NZ_JAKETQ010000001.1"/>
</dbReference>
<dbReference type="AlphaFoldDB" id="A0AA41QPU7"/>
<dbReference type="Proteomes" id="UP001156140">
    <property type="component" value="Unassembled WGS sequence"/>
</dbReference>
<keyword evidence="1" id="KW-1133">Transmembrane helix</keyword>
<feature type="transmembrane region" description="Helical" evidence="1">
    <location>
        <begin position="9"/>
        <end position="32"/>
    </location>
</feature>
<name>A0AA41QPU7_9HYPH</name>
<evidence type="ECO:0000313" key="3">
    <source>
        <dbReference type="EMBL" id="MCI0127794.1"/>
    </source>
</evidence>
<comment type="caution">
    <text evidence="3">The sequence shown here is derived from an EMBL/GenBank/DDBJ whole genome shotgun (WGS) entry which is preliminary data.</text>
</comment>
<protein>
    <submittedName>
        <fullName evidence="3">SHOCT domain-containing protein</fullName>
    </submittedName>
</protein>
<keyword evidence="1" id="KW-0472">Membrane</keyword>
<dbReference type="InterPro" id="IPR018649">
    <property type="entry name" value="SHOCT"/>
</dbReference>
<feature type="domain" description="SHOCT" evidence="2">
    <location>
        <begin position="98"/>
        <end position="125"/>
    </location>
</feature>
<evidence type="ECO:0000259" key="2">
    <source>
        <dbReference type="Pfam" id="PF09851"/>
    </source>
</evidence>
<gene>
    <name evidence="3" type="ORF">ML536_13255</name>
</gene>
<feature type="transmembrane region" description="Helical" evidence="1">
    <location>
        <begin position="44"/>
        <end position="64"/>
    </location>
</feature>
<dbReference type="EMBL" id="JALAZD010000001">
    <property type="protein sequence ID" value="MCI0127794.1"/>
    <property type="molecule type" value="Genomic_DNA"/>
</dbReference>
<accession>A0AA41QPU7</accession>
<keyword evidence="1" id="KW-0812">Transmembrane</keyword>
<sequence length="128" mass="14644">MSATFWNYFWYIASTFLVFAYFILVIFVFADMLRDRTMSGWAKAGWTIFLIILPFPIALVYLIVRGDSMQQREIERQRAMAERADEYIVNAIGKTPADRIAAAKKLFDDGAINEAEYARLKTKVLAGG</sequence>
<evidence type="ECO:0000256" key="1">
    <source>
        <dbReference type="SAM" id="Phobius"/>
    </source>
</evidence>
<reference evidence="3" key="1">
    <citation type="submission" date="2022-03" db="EMBL/GenBank/DDBJ databases">
        <title>The complete genome sequence of a Methyloterrigena soli.</title>
        <authorList>
            <person name="Zi Z."/>
        </authorList>
    </citation>
    <scope>NUCLEOTIDE SEQUENCE</scope>
    <source>
        <strain evidence="3">M48</strain>
    </source>
</reference>
<dbReference type="Pfam" id="PF09851">
    <property type="entry name" value="SHOCT"/>
    <property type="match status" value="1"/>
</dbReference>
<proteinExistence type="predicted"/>
<keyword evidence="4" id="KW-1185">Reference proteome</keyword>
<evidence type="ECO:0000313" key="4">
    <source>
        <dbReference type="Proteomes" id="UP001156140"/>
    </source>
</evidence>
<organism evidence="3 4">
    <name type="scientific">Paradevosia shaoguanensis</name>
    <dbReference type="NCBI Taxonomy" id="1335043"/>
    <lineage>
        <taxon>Bacteria</taxon>
        <taxon>Pseudomonadati</taxon>
        <taxon>Pseudomonadota</taxon>
        <taxon>Alphaproteobacteria</taxon>
        <taxon>Hyphomicrobiales</taxon>
        <taxon>Devosiaceae</taxon>
        <taxon>Paradevosia</taxon>
    </lineage>
</organism>